<feature type="transmembrane region" description="Helical" evidence="1">
    <location>
        <begin position="123"/>
        <end position="145"/>
    </location>
</feature>
<evidence type="ECO:0008006" key="4">
    <source>
        <dbReference type="Google" id="ProtNLM"/>
    </source>
</evidence>
<sequence>MPGVDHIYPLFYFFVIIIIVLYNKHQYYMQVLKLSIISIMVFSLFVNAVPVLADCSGTSQDGATQVCLESPITAENPQELIGIAIRGLLGIVGSLALIMFIYGGFTWMLAAGSAEKVQKGKNILIWATIGLVVIFSAYALVRFVFEGLGITQ</sequence>
<feature type="transmembrane region" description="Helical" evidence="1">
    <location>
        <begin position="6"/>
        <end position="22"/>
    </location>
</feature>
<dbReference type="InterPro" id="IPR043993">
    <property type="entry name" value="T4SS_pilin"/>
</dbReference>
<keyword evidence="1" id="KW-0812">Transmembrane</keyword>
<organism evidence="2 3">
    <name type="scientific">Candidatus Falkowbacteria bacterium RIFOXYA2_FULL_47_19</name>
    <dbReference type="NCBI Taxonomy" id="1797994"/>
    <lineage>
        <taxon>Bacteria</taxon>
        <taxon>Candidatus Falkowiibacteriota</taxon>
    </lineage>
</organism>
<feature type="transmembrane region" description="Helical" evidence="1">
    <location>
        <begin position="83"/>
        <end position="111"/>
    </location>
</feature>
<dbReference type="AlphaFoldDB" id="A0A1F5SGY7"/>
<dbReference type="Pfam" id="PF18895">
    <property type="entry name" value="T4SS_pilin"/>
    <property type="match status" value="1"/>
</dbReference>
<reference evidence="2 3" key="1">
    <citation type="journal article" date="2016" name="Nat. Commun.">
        <title>Thousands of microbial genomes shed light on interconnected biogeochemical processes in an aquifer system.</title>
        <authorList>
            <person name="Anantharaman K."/>
            <person name="Brown C.T."/>
            <person name="Hug L.A."/>
            <person name="Sharon I."/>
            <person name="Castelle C.J."/>
            <person name="Probst A.J."/>
            <person name="Thomas B.C."/>
            <person name="Singh A."/>
            <person name="Wilkins M.J."/>
            <person name="Karaoz U."/>
            <person name="Brodie E.L."/>
            <person name="Williams K.H."/>
            <person name="Hubbard S.S."/>
            <person name="Banfield J.F."/>
        </authorList>
    </citation>
    <scope>NUCLEOTIDE SEQUENCE [LARGE SCALE GENOMIC DNA]</scope>
</reference>
<evidence type="ECO:0000313" key="2">
    <source>
        <dbReference type="EMBL" id="OGF25703.1"/>
    </source>
</evidence>
<proteinExistence type="predicted"/>
<accession>A0A1F5SGY7</accession>
<dbReference type="Proteomes" id="UP000178367">
    <property type="component" value="Unassembled WGS sequence"/>
</dbReference>
<comment type="caution">
    <text evidence="2">The sequence shown here is derived from an EMBL/GenBank/DDBJ whole genome shotgun (WGS) entry which is preliminary data.</text>
</comment>
<dbReference type="STRING" id="1797994.A2227_00655"/>
<dbReference type="EMBL" id="MFGB01000020">
    <property type="protein sequence ID" value="OGF25703.1"/>
    <property type="molecule type" value="Genomic_DNA"/>
</dbReference>
<gene>
    <name evidence="2" type="ORF">A2227_00655</name>
</gene>
<evidence type="ECO:0000256" key="1">
    <source>
        <dbReference type="SAM" id="Phobius"/>
    </source>
</evidence>
<feature type="transmembrane region" description="Helical" evidence="1">
    <location>
        <begin position="34"/>
        <end position="53"/>
    </location>
</feature>
<name>A0A1F5SGY7_9BACT</name>
<protein>
    <recommendedName>
        <fullName evidence="4">TrbC/VIRB2 family protein</fullName>
    </recommendedName>
</protein>
<keyword evidence="1" id="KW-1133">Transmembrane helix</keyword>
<keyword evidence="1" id="KW-0472">Membrane</keyword>
<evidence type="ECO:0000313" key="3">
    <source>
        <dbReference type="Proteomes" id="UP000178367"/>
    </source>
</evidence>